<reference evidence="2 3" key="1">
    <citation type="submission" date="2019-02" db="EMBL/GenBank/DDBJ databases">
        <title>Deep-cultivation of Planctomycetes and their phenomic and genomic characterization uncovers novel biology.</title>
        <authorList>
            <person name="Wiegand S."/>
            <person name="Jogler M."/>
            <person name="Boedeker C."/>
            <person name="Pinto D."/>
            <person name="Vollmers J."/>
            <person name="Rivas-Marin E."/>
            <person name="Kohn T."/>
            <person name="Peeters S.H."/>
            <person name="Heuer A."/>
            <person name="Rast P."/>
            <person name="Oberbeckmann S."/>
            <person name="Bunk B."/>
            <person name="Jeske O."/>
            <person name="Meyerdierks A."/>
            <person name="Storesund J.E."/>
            <person name="Kallscheuer N."/>
            <person name="Luecker S."/>
            <person name="Lage O.M."/>
            <person name="Pohl T."/>
            <person name="Merkel B.J."/>
            <person name="Hornburger P."/>
            <person name="Mueller R.-W."/>
            <person name="Bruemmer F."/>
            <person name="Labrenz M."/>
            <person name="Spormann A.M."/>
            <person name="Op Den Camp H."/>
            <person name="Overmann J."/>
            <person name="Amann R."/>
            <person name="Jetten M.S.M."/>
            <person name="Mascher T."/>
            <person name="Medema M.H."/>
            <person name="Devos D.P."/>
            <person name="Kaster A.-K."/>
            <person name="Ovreas L."/>
            <person name="Rohde M."/>
            <person name="Galperin M.Y."/>
            <person name="Jogler C."/>
        </authorList>
    </citation>
    <scope>NUCLEOTIDE SEQUENCE [LARGE SCALE GENOMIC DNA]</scope>
    <source>
        <strain evidence="2 3">Pla108</strain>
    </source>
</reference>
<dbReference type="Proteomes" id="UP000317421">
    <property type="component" value="Unassembled WGS sequence"/>
</dbReference>
<name>A0A5C5ZXZ3_9BACT</name>
<evidence type="ECO:0000259" key="1">
    <source>
        <dbReference type="Pfam" id="PF08401"/>
    </source>
</evidence>
<dbReference type="GO" id="GO:0016779">
    <property type="term" value="F:nucleotidyltransferase activity"/>
    <property type="evidence" value="ECO:0007669"/>
    <property type="project" value="UniProtKB-KW"/>
</dbReference>
<proteinExistence type="predicted"/>
<sequence length="91" mass="10521">MARGDRKRKTGKPRRDIYQEVTNRILEMLDAGTAPWRQPIKRSGQSDGMPKSFSTGKYYRGINVFLLAMTSWAHGYESDYWCPFCEPQLAT</sequence>
<dbReference type="AlphaFoldDB" id="A0A5C5ZXZ3"/>
<protein>
    <submittedName>
        <fullName evidence="2">DNA primase TraC</fullName>
        <ecNumber evidence="2">2.7.7.-</ecNumber>
    </submittedName>
</protein>
<comment type="caution">
    <text evidence="2">The sequence shown here is derived from an EMBL/GenBank/DDBJ whole genome shotgun (WGS) entry which is preliminary data.</text>
</comment>
<organism evidence="2 3">
    <name type="scientific">Botrimarina colliarenosi</name>
    <dbReference type="NCBI Taxonomy" id="2528001"/>
    <lineage>
        <taxon>Bacteria</taxon>
        <taxon>Pseudomonadati</taxon>
        <taxon>Planctomycetota</taxon>
        <taxon>Planctomycetia</taxon>
        <taxon>Pirellulales</taxon>
        <taxon>Lacipirellulaceae</taxon>
        <taxon>Botrimarina</taxon>
    </lineage>
</organism>
<feature type="domain" description="N-terminal" evidence="1">
    <location>
        <begin position="16"/>
        <end position="84"/>
    </location>
</feature>
<evidence type="ECO:0000313" key="2">
    <source>
        <dbReference type="EMBL" id="TWT92026.1"/>
    </source>
</evidence>
<keyword evidence="2" id="KW-0548">Nucleotidyltransferase</keyword>
<dbReference type="Pfam" id="PF08401">
    <property type="entry name" value="ArdcN"/>
    <property type="match status" value="1"/>
</dbReference>
<evidence type="ECO:0000313" key="3">
    <source>
        <dbReference type="Proteomes" id="UP000317421"/>
    </source>
</evidence>
<dbReference type="InterPro" id="IPR013610">
    <property type="entry name" value="ArdC_N"/>
</dbReference>
<dbReference type="RefSeq" id="WP_261342537.1">
    <property type="nucleotide sequence ID" value="NZ_SJPR01000013.1"/>
</dbReference>
<keyword evidence="3" id="KW-1185">Reference proteome</keyword>
<gene>
    <name evidence="2" type="primary">traC_4</name>
    <name evidence="2" type="ORF">Pla108_41690</name>
</gene>
<dbReference type="GO" id="GO:0003697">
    <property type="term" value="F:single-stranded DNA binding"/>
    <property type="evidence" value="ECO:0007669"/>
    <property type="project" value="InterPro"/>
</dbReference>
<dbReference type="EC" id="2.7.7.-" evidence="2"/>
<accession>A0A5C5ZXZ3</accession>
<dbReference type="EMBL" id="SJPR01000013">
    <property type="protein sequence ID" value="TWT92026.1"/>
    <property type="molecule type" value="Genomic_DNA"/>
</dbReference>
<keyword evidence="2" id="KW-0808">Transferase</keyword>